<evidence type="ECO:0000313" key="3">
    <source>
        <dbReference type="EMBL" id="NYT48018.1"/>
    </source>
</evidence>
<dbReference type="SUPFAM" id="SSF53850">
    <property type="entry name" value="Periplasmic binding protein-like II"/>
    <property type="match status" value="1"/>
</dbReference>
<protein>
    <submittedName>
        <fullName evidence="3">Tripartite tricarboxylate transporter substrate binding protein</fullName>
    </submittedName>
</protein>
<dbReference type="PANTHER" id="PTHR42928">
    <property type="entry name" value="TRICARBOXYLATE-BINDING PROTEIN"/>
    <property type="match status" value="1"/>
</dbReference>
<dbReference type="RefSeq" id="WP_180153232.1">
    <property type="nucleotide sequence ID" value="NZ_JACCEM010000001.1"/>
</dbReference>
<dbReference type="InterPro" id="IPR005064">
    <property type="entry name" value="BUG"/>
</dbReference>
<dbReference type="Gene3D" id="3.40.190.150">
    <property type="entry name" value="Bordetella uptake gene, domain 1"/>
    <property type="match status" value="1"/>
</dbReference>
<evidence type="ECO:0000256" key="2">
    <source>
        <dbReference type="SAM" id="SignalP"/>
    </source>
</evidence>
<feature type="signal peptide" evidence="2">
    <location>
        <begin position="1"/>
        <end position="44"/>
    </location>
</feature>
<sequence length="346" mass="35716">MPHMGQQYSKEADSSKINKNRRCFLGALAGAMSMALTMQAPAMAAAYPDKPIRLIVPFPAGGSTDTVARIIAKGLQDAMSASFVVENRAGAGGTVGMAAALRSAPDGYTLGVGPVGATIIAKLIGMQVPYDPVKDIVPIANMGSLPLVFAVKSDLPVKSLGELVALAKSKPGALSYGTSGAGTPGHLAFEYLKKLAGLDIVHVPYKGDAPLTTDLQGGQLEIGILTGPAAVAQAKSDKLKYLAVTSGVRYPQLPDVPTVAEAGYKDYNITIWNVLVAPAGTDPAVIATLNGAMNKVFALESTKETLKAQGFLPSVFMSPEAAAAFVASERKAWETIVGTTGVTLSN</sequence>
<dbReference type="Gene3D" id="3.40.190.10">
    <property type="entry name" value="Periplasmic binding protein-like II"/>
    <property type="match status" value="1"/>
</dbReference>
<dbReference type="InterPro" id="IPR042100">
    <property type="entry name" value="Bug_dom1"/>
</dbReference>
<evidence type="ECO:0000256" key="1">
    <source>
        <dbReference type="ARBA" id="ARBA00006987"/>
    </source>
</evidence>
<dbReference type="AlphaFoldDB" id="A0A853FTK1"/>
<comment type="similarity">
    <text evidence="1">Belongs to the UPF0065 (bug) family.</text>
</comment>
<keyword evidence="4" id="KW-1185">Reference proteome</keyword>
<evidence type="ECO:0000313" key="4">
    <source>
        <dbReference type="Proteomes" id="UP000559809"/>
    </source>
</evidence>
<dbReference type="EMBL" id="JACCEM010000001">
    <property type="protein sequence ID" value="NYT48018.1"/>
    <property type="molecule type" value="Genomic_DNA"/>
</dbReference>
<comment type="caution">
    <text evidence="3">The sequence shown here is derived from an EMBL/GenBank/DDBJ whole genome shotgun (WGS) entry which is preliminary data.</text>
</comment>
<proteinExistence type="inferred from homology"/>
<dbReference type="Proteomes" id="UP000559809">
    <property type="component" value="Unassembled WGS sequence"/>
</dbReference>
<organism evidence="3 4">
    <name type="scientific">Parapusillimonas granuli</name>
    <dbReference type="NCBI Taxonomy" id="380911"/>
    <lineage>
        <taxon>Bacteria</taxon>
        <taxon>Pseudomonadati</taxon>
        <taxon>Pseudomonadota</taxon>
        <taxon>Betaproteobacteria</taxon>
        <taxon>Burkholderiales</taxon>
        <taxon>Alcaligenaceae</taxon>
        <taxon>Parapusillimonas</taxon>
    </lineage>
</organism>
<dbReference type="Pfam" id="PF03401">
    <property type="entry name" value="TctC"/>
    <property type="match status" value="1"/>
</dbReference>
<name>A0A853FTK1_9BURK</name>
<keyword evidence="2" id="KW-0732">Signal</keyword>
<dbReference type="CDD" id="cd07012">
    <property type="entry name" value="PBP2_Bug_TTT"/>
    <property type="match status" value="1"/>
</dbReference>
<dbReference type="PIRSF" id="PIRSF017082">
    <property type="entry name" value="YflP"/>
    <property type="match status" value="1"/>
</dbReference>
<gene>
    <name evidence="3" type="ORF">H0A72_01700</name>
</gene>
<accession>A0A853FTK1</accession>
<reference evidence="3 4" key="1">
    <citation type="submission" date="2020-07" db="EMBL/GenBank/DDBJ databases">
        <title>Taxonomic revisions and descriptions of new bacterial species based on genomic comparisons in the high-G+C-content subgroup of the family Alcaligenaceae.</title>
        <authorList>
            <person name="Szabo A."/>
            <person name="Felfoldi T."/>
        </authorList>
    </citation>
    <scope>NUCLEOTIDE SEQUENCE [LARGE SCALE GENOMIC DNA]</scope>
    <source>
        <strain evidence="3 4">LMG 24012</strain>
    </source>
</reference>
<feature type="chain" id="PRO_5033026844" evidence="2">
    <location>
        <begin position="45"/>
        <end position="346"/>
    </location>
</feature>
<dbReference type="PANTHER" id="PTHR42928:SF5">
    <property type="entry name" value="BLR1237 PROTEIN"/>
    <property type="match status" value="1"/>
</dbReference>